<feature type="coiled-coil region" evidence="1">
    <location>
        <begin position="79"/>
        <end position="184"/>
    </location>
</feature>
<dbReference type="GeneID" id="104721535"/>
<evidence type="ECO:0000313" key="2">
    <source>
        <dbReference type="Proteomes" id="UP000694864"/>
    </source>
</evidence>
<reference evidence="3" key="2">
    <citation type="submission" date="2025-08" db="UniProtKB">
        <authorList>
            <consortium name="RefSeq"/>
        </authorList>
    </citation>
    <scope>IDENTIFICATION</scope>
    <source>
        <tissue evidence="3">Leaf</tissue>
    </source>
</reference>
<sequence length="184" mass="22117">MHLHNASESQKAKQVEELLNYVEEIARLNGEPYMSDFSHELRENETAFQIKQRNLEMKSWYTKQEMFLKMKDMERSFENQQLRQMMERVETQLKETKERLEQQLNQEQAVRLELEKRAMEAEKMSSDVVKKLDEEQAARLDMEKRANEVEKNSTGEMEKLREDLRRAQEMAKELNEKAKQCIIL</sequence>
<organism evidence="2 3">
    <name type="scientific">Camelina sativa</name>
    <name type="common">False flax</name>
    <name type="synonym">Myagrum sativum</name>
    <dbReference type="NCBI Taxonomy" id="90675"/>
    <lineage>
        <taxon>Eukaryota</taxon>
        <taxon>Viridiplantae</taxon>
        <taxon>Streptophyta</taxon>
        <taxon>Embryophyta</taxon>
        <taxon>Tracheophyta</taxon>
        <taxon>Spermatophyta</taxon>
        <taxon>Magnoliopsida</taxon>
        <taxon>eudicotyledons</taxon>
        <taxon>Gunneridae</taxon>
        <taxon>Pentapetalae</taxon>
        <taxon>rosids</taxon>
        <taxon>malvids</taxon>
        <taxon>Brassicales</taxon>
        <taxon>Brassicaceae</taxon>
        <taxon>Camelineae</taxon>
        <taxon>Camelina</taxon>
    </lineage>
</organism>
<name>A0ABM0U9C5_CAMSA</name>
<evidence type="ECO:0000313" key="3">
    <source>
        <dbReference type="RefSeq" id="XP_010437847.1"/>
    </source>
</evidence>
<accession>A0ABM0U9C5</accession>
<dbReference type="Proteomes" id="UP000694864">
    <property type="component" value="Chromosome 2"/>
</dbReference>
<evidence type="ECO:0000256" key="1">
    <source>
        <dbReference type="SAM" id="Coils"/>
    </source>
</evidence>
<dbReference type="RefSeq" id="XP_010437847.1">
    <property type="nucleotide sequence ID" value="XM_010439545.2"/>
</dbReference>
<keyword evidence="1" id="KW-0175">Coiled coil</keyword>
<gene>
    <name evidence="3" type="primary">LOC104721535</name>
</gene>
<protein>
    <submittedName>
        <fullName evidence="3">BICD family-like cargo adapter 1</fullName>
    </submittedName>
</protein>
<reference evidence="2" key="1">
    <citation type="journal article" date="2014" name="Nat. Commun.">
        <title>The emerging biofuel crop Camelina sativa retains a highly undifferentiated hexaploid genome structure.</title>
        <authorList>
            <person name="Kagale S."/>
            <person name="Koh C."/>
            <person name="Nixon J."/>
            <person name="Bollina V."/>
            <person name="Clarke W.E."/>
            <person name="Tuteja R."/>
            <person name="Spillane C."/>
            <person name="Robinson S.J."/>
            <person name="Links M.G."/>
            <person name="Clarke C."/>
            <person name="Higgins E.E."/>
            <person name="Huebert T."/>
            <person name="Sharpe A.G."/>
            <person name="Parkin I.A."/>
        </authorList>
    </citation>
    <scope>NUCLEOTIDE SEQUENCE [LARGE SCALE GENOMIC DNA]</scope>
    <source>
        <strain evidence="2">cv. DH55</strain>
    </source>
</reference>
<keyword evidence="2" id="KW-1185">Reference proteome</keyword>
<proteinExistence type="predicted"/>